<dbReference type="AlphaFoldDB" id="A0AAV2RZ20"/>
<organism evidence="2 3">
    <name type="scientific">Meganyctiphanes norvegica</name>
    <name type="common">Northern krill</name>
    <name type="synonym">Thysanopoda norvegica</name>
    <dbReference type="NCBI Taxonomy" id="48144"/>
    <lineage>
        <taxon>Eukaryota</taxon>
        <taxon>Metazoa</taxon>
        <taxon>Ecdysozoa</taxon>
        <taxon>Arthropoda</taxon>
        <taxon>Crustacea</taxon>
        <taxon>Multicrustacea</taxon>
        <taxon>Malacostraca</taxon>
        <taxon>Eumalacostraca</taxon>
        <taxon>Eucarida</taxon>
        <taxon>Euphausiacea</taxon>
        <taxon>Euphausiidae</taxon>
        <taxon>Meganyctiphanes</taxon>
    </lineage>
</organism>
<evidence type="ECO:0000313" key="2">
    <source>
        <dbReference type="EMBL" id="CAL4146400.1"/>
    </source>
</evidence>
<dbReference type="InterPro" id="IPR001309">
    <property type="entry name" value="Pept_C14_p20"/>
</dbReference>
<name>A0AAV2RZ20_MEGNR</name>
<dbReference type="Proteomes" id="UP001497623">
    <property type="component" value="Unassembled WGS sequence"/>
</dbReference>
<feature type="domain" description="Caspase family p20" evidence="1">
    <location>
        <begin position="266"/>
        <end position="374"/>
    </location>
</feature>
<reference evidence="2 3" key="1">
    <citation type="submission" date="2024-05" db="EMBL/GenBank/DDBJ databases">
        <authorList>
            <person name="Wallberg A."/>
        </authorList>
    </citation>
    <scope>NUCLEOTIDE SEQUENCE [LARGE SCALE GENOMIC DNA]</scope>
</reference>
<evidence type="ECO:0000259" key="1">
    <source>
        <dbReference type="PROSITE" id="PS50208"/>
    </source>
</evidence>
<sequence length="380" mass="43988">MSRYHHTATNKSSRGTFISEMMDVTWLQDVAPEVRMRLLFLINNANTLEYCKGFTKDNKNDTLTAQVAAIMSLKKNTTEDIDNILKKRVISILEMKFKPIDCGTPCSEYIITKDEIDFLVFHSSCKYLKIKVPFADTTNLDVLYQRLNFSQKEKETLLPLDADMLQYVEVAQRLDLATVWNIWEEIQHDTDVFDPVITLLKPSSETLKEAIFFMIVWQLQMKEKINRVYTGKLVSLLKKCNTNTQIIDKFRCYPQQVNPSGVCLIFSVKEDRKGADVEGEKVLETFSGLGFVVHEVTDPNLQNIENWRVELSKPKYMFYSSLVCWFISHGNSQIVKLTDDGEIKRCDLLQKFTNLKYFNKKPKIIFMASCLGDKQVSIEQ</sequence>
<proteinExistence type="predicted"/>
<comment type="caution">
    <text evidence="2">The sequence shown here is derived from an EMBL/GenBank/DDBJ whole genome shotgun (WGS) entry which is preliminary data.</text>
</comment>
<keyword evidence="3" id="KW-1185">Reference proteome</keyword>
<dbReference type="SUPFAM" id="SSF52129">
    <property type="entry name" value="Caspase-like"/>
    <property type="match status" value="1"/>
</dbReference>
<dbReference type="EMBL" id="CAXKWB010035393">
    <property type="protein sequence ID" value="CAL4146400.1"/>
    <property type="molecule type" value="Genomic_DNA"/>
</dbReference>
<accession>A0AAV2RZ20</accession>
<dbReference type="InterPro" id="IPR029030">
    <property type="entry name" value="Caspase-like_dom_sf"/>
</dbReference>
<feature type="non-terminal residue" evidence="2">
    <location>
        <position position="380"/>
    </location>
</feature>
<evidence type="ECO:0000313" key="3">
    <source>
        <dbReference type="Proteomes" id="UP001497623"/>
    </source>
</evidence>
<dbReference type="GO" id="GO:0006508">
    <property type="term" value="P:proteolysis"/>
    <property type="evidence" value="ECO:0007669"/>
    <property type="project" value="InterPro"/>
</dbReference>
<dbReference type="InterPro" id="IPR011600">
    <property type="entry name" value="Pept_C14_caspase"/>
</dbReference>
<dbReference type="Pfam" id="PF00656">
    <property type="entry name" value="Peptidase_C14"/>
    <property type="match status" value="1"/>
</dbReference>
<gene>
    <name evidence="2" type="ORF">MNOR_LOCUS29861</name>
</gene>
<dbReference type="PROSITE" id="PS50208">
    <property type="entry name" value="CASPASE_P20"/>
    <property type="match status" value="1"/>
</dbReference>
<dbReference type="GO" id="GO:0004197">
    <property type="term" value="F:cysteine-type endopeptidase activity"/>
    <property type="evidence" value="ECO:0007669"/>
    <property type="project" value="InterPro"/>
</dbReference>
<dbReference type="Gene3D" id="3.40.50.1460">
    <property type="match status" value="1"/>
</dbReference>
<protein>
    <recommendedName>
        <fullName evidence="1">Caspase family p20 domain-containing protein</fullName>
    </recommendedName>
</protein>